<dbReference type="Proteomes" id="UP000807469">
    <property type="component" value="Unassembled WGS sequence"/>
</dbReference>
<keyword evidence="2" id="KW-0472">Membrane</keyword>
<evidence type="ECO:0000313" key="3">
    <source>
        <dbReference type="EMBL" id="KAF9482980.1"/>
    </source>
</evidence>
<dbReference type="AlphaFoldDB" id="A0A9P6D4C9"/>
<accession>A0A9P6D4C9</accession>
<keyword evidence="2" id="KW-0812">Transmembrane</keyword>
<evidence type="ECO:0000256" key="1">
    <source>
        <dbReference type="SAM" id="MobiDB-lite"/>
    </source>
</evidence>
<dbReference type="Gene3D" id="2.60.120.260">
    <property type="entry name" value="Galactose-binding domain-like"/>
    <property type="match status" value="1"/>
</dbReference>
<protein>
    <submittedName>
        <fullName evidence="3">Uncharacterized protein</fullName>
    </submittedName>
</protein>
<sequence length="387" mass="39486">MGILALDDRDPSIVYSAGWAQAGSANEYNKTTSWTAVAGSTAKVTFVGTSIGVYGTIPAKNGPASVAPVSAFSVDGGAPTLFQSTEARRVQFSQLFYQSPVLADGTHTLTIAHPAISDPFFLDYLLVLQGEPSTPTVPIGGVSTGITNTSTTSTVLSTTSTTSTTTSLPIATTTTSTTSTLTSTSSTPPATTVTVISTAPNTTPTSNVDSASANGANTNSASSSHTGAIVGGIIGAIIVLFLLGFGLIIWRRKRRDRRTSMIASNFWNTGTTGSSSTPAKSFAPSAMVASPQMSNNAPIMAQTTGGSAGYGNPRYPGGYAPAPPPTQASPYGGYAPYAYPSHAESGYYSQGYTDQVYQGGGGGGGYIPPSQLLNANLNAGSDYSRGR</sequence>
<proteinExistence type="predicted"/>
<dbReference type="OrthoDB" id="3067294at2759"/>
<feature type="compositionally biased region" description="Polar residues" evidence="1">
    <location>
        <begin position="200"/>
        <end position="209"/>
    </location>
</feature>
<name>A0A9P6D4C9_9AGAR</name>
<feature type="compositionally biased region" description="Low complexity" evidence="1">
    <location>
        <begin position="210"/>
        <end position="223"/>
    </location>
</feature>
<feature type="transmembrane region" description="Helical" evidence="2">
    <location>
        <begin position="228"/>
        <end position="250"/>
    </location>
</feature>
<reference evidence="3" key="1">
    <citation type="submission" date="2020-11" db="EMBL/GenBank/DDBJ databases">
        <authorList>
            <consortium name="DOE Joint Genome Institute"/>
            <person name="Ahrendt S."/>
            <person name="Riley R."/>
            <person name="Andreopoulos W."/>
            <person name="Labutti K."/>
            <person name="Pangilinan J."/>
            <person name="Ruiz-Duenas F.J."/>
            <person name="Barrasa J.M."/>
            <person name="Sanchez-Garcia M."/>
            <person name="Camarero S."/>
            <person name="Miyauchi S."/>
            <person name="Serrano A."/>
            <person name="Linde D."/>
            <person name="Babiker R."/>
            <person name="Drula E."/>
            <person name="Ayuso-Fernandez I."/>
            <person name="Pacheco R."/>
            <person name="Padilla G."/>
            <person name="Ferreira P."/>
            <person name="Barriuso J."/>
            <person name="Kellner H."/>
            <person name="Castanera R."/>
            <person name="Alfaro M."/>
            <person name="Ramirez L."/>
            <person name="Pisabarro A.G."/>
            <person name="Kuo A."/>
            <person name="Tritt A."/>
            <person name="Lipzen A."/>
            <person name="He G."/>
            <person name="Yan M."/>
            <person name="Ng V."/>
            <person name="Cullen D."/>
            <person name="Martin F."/>
            <person name="Rosso M.-N."/>
            <person name="Henrissat B."/>
            <person name="Hibbett D."/>
            <person name="Martinez A.T."/>
            <person name="Grigoriev I.V."/>
        </authorList>
    </citation>
    <scope>NUCLEOTIDE SEQUENCE</scope>
    <source>
        <strain evidence="3">CIRM-BRFM 674</strain>
    </source>
</reference>
<keyword evidence="4" id="KW-1185">Reference proteome</keyword>
<dbReference type="EMBL" id="MU155159">
    <property type="protein sequence ID" value="KAF9482980.1"/>
    <property type="molecule type" value="Genomic_DNA"/>
</dbReference>
<comment type="caution">
    <text evidence="3">The sequence shown here is derived from an EMBL/GenBank/DDBJ whole genome shotgun (WGS) entry which is preliminary data.</text>
</comment>
<feature type="region of interest" description="Disordered" evidence="1">
    <location>
        <begin position="198"/>
        <end position="223"/>
    </location>
</feature>
<keyword evidence="2" id="KW-1133">Transmembrane helix</keyword>
<evidence type="ECO:0000313" key="4">
    <source>
        <dbReference type="Proteomes" id="UP000807469"/>
    </source>
</evidence>
<gene>
    <name evidence="3" type="ORF">BDN70DRAFT_990759</name>
</gene>
<evidence type="ECO:0000256" key="2">
    <source>
        <dbReference type="SAM" id="Phobius"/>
    </source>
</evidence>
<organism evidence="3 4">
    <name type="scientific">Pholiota conissans</name>
    <dbReference type="NCBI Taxonomy" id="109636"/>
    <lineage>
        <taxon>Eukaryota</taxon>
        <taxon>Fungi</taxon>
        <taxon>Dikarya</taxon>
        <taxon>Basidiomycota</taxon>
        <taxon>Agaricomycotina</taxon>
        <taxon>Agaricomycetes</taxon>
        <taxon>Agaricomycetidae</taxon>
        <taxon>Agaricales</taxon>
        <taxon>Agaricineae</taxon>
        <taxon>Strophariaceae</taxon>
        <taxon>Pholiota</taxon>
    </lineage>
</organism>